<dbReference type="KEGG" id="ddb:E7747_01340"/>
<evidence type="ECO:0000259" key="3">
    <source>
        <dbReference type="Pfam" id="PF13086"/>
    </source>
</evidence>
<keyword evidence="1" id="KW-0175">Coiled coil</keyword>
<evidence type="ECO:0000313" key="6">
    <source>
        <dbReference type="Proteomes" id="UP000297149"/>
    </source>
</evidence>
<dbReference type="Proteomes" id="UP000297149">
    <property type="component" value="Chromosome"/>
</dbReference>
<feature type="domain" description="DNA2/NAM7 helicase-like C-terminal" evidence="4">
    <location>
        <begin position="580"/>
        <end position="728"/>
    </location>
</feature>
<dbReference type="InterPro" id="IPR045055">
    <property type="entry name" value="DNA2/NAM7-like"/>
</dbReference>
<dbReference type="Pfam" id="PF13087">
    <property type="entry name" value="AAA_12"/>
    <property type="match status" value="1"/>
</dbReference>
<dbReference type="InterPro" id="IPR027417">
    <property type="entry name" value="P-loop_NTPase"/>
</dbReference>
<evidence type="ECO:0000256" key="1">
    <source>
        <dbReference type="SAM" id="Coils"/>
    </source>
</evidence>
<evidence type="ECO:0000313" key="5">
    <source>
        <dbReference type="EMBL" id="QCD41063.1"/>
    </source>
</evidence>
<dbReference type="EMBL" id="CP039396">
    <property type="protein sequence ID" value="QCD41063.1"/>
    <property type="molecule type" value="Genomic_DNA"/>
</dbReference>
<evidence type="ECO:0000259" key="4">
    <source>
        <dbReference type="Pfam" id="PF13087"/>
    </source>
</evidence>
<keyword evidence="6" id="KW-1185">Reference proteome</keyword>
<feature type="coiled-coil region" evidence="1">
    <location>
        <begin position="305"/>
        <end position="332"/>
    </location>
</feature>
<dbReference type="InterPro" id="IPR041677">
    <property type="entry name" value="DNA2/NAM7_AAA_11"/>
</dbReference>
<feature type="domain" description="DNA2/NAM7 helicase helicase" evidence="3">
    <location>
        <begin position="184"/>
        <end position="542"/>
    </location>
</feature>
<dbReference type="InterPro" id="IPR024402">
    <property type="entry name" value="DUF2726"/>
</dbReference>
<dbReference type="CDD" id="cd18808">
    <property type="entry name" value="SF1_C_Upf1"/>
    <property type="match status" value="1"/>
</dbReference>
<dbReference type="Gene3D" id="3.40.960.10">
    <property type="entry name" value="VSR Endonuclease"/>
    <property type="match status" value="1"/>
</dbReference>
<proteinExistence type="predicted"/>
<dbReference type="RefSeq" id="WP_136413610.1">
    <property type="nucleotide sequence ID" value="NZ_CP039396.1"/>
</dbReference>
<dbReference type="InterPro" id="IPR047187">
    <property type="entry name" value="SF1_C_Upf1"/>
</dbReference>
<dbReference type="SUPFAM" id="SSF52540">
    <property type="entry name" value="P-loop containing nucleoside triphosphate hydrolases"/>
    <property type="match status" value="1"/>
</dbReference>
<dbReference type="PANTHER" id="PTHR10887">
    <property type="entry name" value="DNA2/NAM7 HELICASE FAMILY"/>
    <property type="match status" value="1"/>
</dbReference>
<dbReference type="AlphaFoldDB" id="A0A4P7VZU1"/>
<evidence type="ECO:0000259" key="2">
    <source>
        <dbReference type="Pfam" id="PF10881"/>
    </source>
</evidence>
<organism evidence="5 6">
    <name type="scientific">Duncaniella dubosii</name>
    <dbReference type="NCBI Taxonomy" id="2518971"/>
    <lineage>
        <taxon>Bacteria</taxon>
        <taxon>Pseudomonadati</taxon>
        <taxon>Bacteroidota</taxon>
        <taxon>Bacteroidia</taxon>
        <taxon>Bacteroidales</taxon>
        <taxon>Muribaculaceae</taxon>
        <taxon>Duncaniella</taxon>
    </lineage>
</organism>
<reference evidence="6" key="1">
    <citation type="submission" date="2019-02" db="EMBL/GenBank/DDBJ databases">
        <title>Isolation and identification of novel species under the genus Muribaculum.</title>
        <authorList>
            <person name="Miyake S."/>
            <person name="Ding Y."/>
            <person name="Low A."/>
            <person name="Soh M."/>
            <person name="Seedorf H."/>
        </authorList>
    </citation>
    <scope>NUCLEOTIDE SEQUENCE [LARGE SCALE GENOMIC DNA]</scope>
    <source>
        <strain evidence="6">H5</strain>
    </source>
</reference>
<protein>
    <submittedName>
        <fullName evidence="5">DUF2726 domain-containing protein</fullName>
    </submittedName>
</protein>
<dbReference type="InterPro" id="IPR041679">
    <property type="entry name" value="DNA2/NAM7-like_C"/>
</dbReference>
<name>A0A4P7VZU1_9BACT</name>
<dbReference type="CDD" id="cd17934">
    <property type="entry name" value="DEXXQc_Upf1-like"/>
    <property type="match status" value="1"/>
</dbReference>
<dbReference type="Pfam" id="PF10881">
    <property type="entry name" value="DUF2726"/>
    <property type="match status" value="1"/>
</dbReference>
<accession>A0A4P7VZU1</accession>
<dbReference type="Pfam" id="PF13086">
    <property type="entry name" value="AAA_11"/>
    <property type="match status" value="1"/>
</dbReference>
<sequence>MNLENHIIIINGVDKTYQVDSIRLDGYKYAIKFQNTDKIYSYSRDNVLWLTNPITIDFENCHIFVNGIKEKNIQAVHLFAQNTTKYYAITYSKGFVKHYSGSEVDIRRSCLTGEAINVFDYLKQCAGINTLGINVEDESSEGILSSVYARIDFVDESTVASSYINPNQGIKRFNLETPLFPFGCNSSQMRAVKAALTNQISVIQGPPGTGKTQTILNIIANLLRDKKSVLVVSSNNSATENVLEKLAKNGLDFLVASLGKKENKEAFIANQPPLNPQIQTWNKTTMETNRAYHEVKDSLEKVENIFDMQERLAICRQELAEVEVEMSHYKQEHPDKFSNKEVKTSSSKILKILSRIKTFSKYQHDSNGLLNRFKRLFDKFSLELRLRLSFDIKDELTAESISRIILLLNWLFYIRRVHELRSEIDDLETNLSQLNADALMKSLTESSMEVLKASLAHRYKAERPIIDSVKDLFNNGESVLADYPIILSTTFSSKTCFNSDTIFDYVIMDEASQVSVETGLLALTCARNAVIVGDTMQLPNVITEDDRLKMDEIRKSTNISDSYDASNHSFLSSVLATIPNVPETLLREHYRCHPDIINFCNQKFYGGNLLIMTKRSDIKKHLLVLTTAPGQHCRGHYNQREIDAVKIELMPLLDNFKDTGIIAPYNSQVNQFHYQIPEIEVATVHKYQGREKDTIIMSVTDDSITEFADNANLLNVAVSRAKNKFCLVVTGNPQELNGNIHDLINYIKYQQGIVIQSKLRSIFDYLFSQIQAYNRDNEPVSEYDSENLTFDLIENIRTNYPHLSHIKALCHYPMQYLINDTQGLSERERKYALHPSTHIDFLVINRVTKEPLLAVETDGYSFHNEKTEQFQRDRMKDRILESFGLPLLRLSTVGHGEEQKIVDILNKGINNNNGI</sequence>
<dbReference type="Gene3D" id="3.40.50.300">
    <property type="entry name" value="P-loop containing nucleotide triphosphate hydrolases"/>
    <property type="match status" value="3"/>
</dbReference>
<dbReference type="GO" id="GO:0004386">
    <property type="term" value="F:helicase activity"/>
    <property type="evidence" value="ECO:0007669"/>
    <property type="project" value="InterPro"/>
</dbReference>
<gene>
    <name evidence="5" type="ORF">E7747_01340</name>
</gene>
<feature type="domain" description="DUF2726" evidence="2">
    <location>
        <begin position="809"/>
        <end position="903"/>
    </location>
</feature>